<protein>
    <submittedName>
        <fullName evidence="2">Uncharacterized protein</fullName>
    </submittedName>
</protein>
<dbReference type="EMBL" id="BJLA01000002">
    <property type="protein sequence ID" value="GEA30010.1"/>
    <property type="molecule type" value="Genomic_DNA"/>
</dbReference>
<keyword evidence="3" id="KW-1185">Reference proteome</keyword>
<organism evidence="2 3">
    <name type="scientific">Clostridium diolis</name>
    <dbReference type="NCBI Taxonomy" id="223919"/>
    <lineage>
        <taxon>Bacteria</taxon>
        <taxon>Bacillati</taxon>
        <taxon>Bacillota</taxon>
        <taxon>Clostridia</taxon>
        <taxon>Eubacteriales</taxon>
        <taxon>Clostridiaceae</taxon>
        <taxon>Clostridium</taxon>
    </lineage>
</organism>
<name>A0AAV3VVR8_9CLOT</name>
<evidence type="ECO:0000313" key="3">
    <source>
        <dbReference type="Proteomes" id="UP000325212"/>
    </source>
</evidence>
<sequence>MNMSVKKSKVKGEIKDDFSIDENESDDIFTFSEGELKLDGTLLKSFSFDSDEELIEHPAPPTIHDPTTTTNNNNNNNSNNSNNNNNNNNNYSNNDSTNTTPNLNSHDIPYNPDVKNEILDHRTLKVNPNGRTPSVDGEAFDMVRSYTLRRSTVRILSKIKAIHIDDNVYLNTIVDEAIRYYYEYLKTQNN</sequence>
<feature type="region of interest" description="Disordered" evidence="1">
    <location>
        <begin position="1"/>
        <end position="26"/>
    </location>
</feature>
<gene>
    <name evidence="2" type="ORF">CDIOL_09330</name>
</gene>
<proteinExistence type="predicted"/>
<dbReference type="AlphaFoldDB" id="A0AAV3VVR8"/>
<feature type="region of interest" description="Disordered" evidence="1">
    <location>
        <begin position="56"/>
        <end position="111"/>
    </location>
</feature>
<evidence type="ECO:0000256" key="1">
    <source>
        <dbReference type="SAM" id="MobiDB-lite"/>
    </source>
</evidence>
<accession>A0AAV3VVR8</accession>
<evidence type="ECO:0000313" key="2">
    <source>
        <dbReference type="EMBL" id="GEA30010.1"/>
    </source>
</evidence>
<reference evidence="2 3" key="1">
    <citation type="submission" date="2019-06" db="EMBL/GenBank/DDBJ databases">
        <title>Draft genome sequence of Clostridium diolis DSM 15410.</title>
        <authorList>
            <person name="Kobayashi H."/>
            <person name="Tanizawa Y."/>
            <person name="Tohno M."/>
        </authorList>
    </citation>
    <scope>NUCLEOTIDE SEQUENCE [LARGE SCALE GENOMIC DNA]</scope>
    <source>
        <strain evidence="2 3">DSM 15410</strain>
    </source>
</reference>
<dbReference type="Proteomes" id="UP000325212">
    <property type="component" value="Unassembled WGS sequence"/>
</dbReference>
<feature type="compositionally biased region" description="Low complexity" evidence="1">
    <location>
        <begin position="67"/>
        <end position="105"/>
    </location>
</feature>
<comment type="caution">
    <text evidence="2">The sequence shown here is derived from an EMBL/GenBank/DDBJ whole genome shotgun (WGS) entry which is preliminary data.</text>
</comment>
<dbReference type="RefSeq" id="WP_039771233.1">
    <property type="nucleotide sequence ID" value="NZ_BJLA01000002.1"/>
</dbReference>